<proteinExistence type="predicted"/>
<protein>
    <submittedName>
        <fullName evidence="1">Uncharacterized protein</fullName>
    </submittedName>
</protein>
<dbReference type="Proteomes" id="UP001172386">
    <property type="component" value="Unassembled WGS sequence"/>
</dbReference>
<gene>
    <name evidence="1" type="ORF">H2198_005435</name>
</gene>
<comment type="caution">
    <text evidence="1">The sequence shown here is derived from an EMBL/GenBank/DDBJ whole genome shotgun (WGS) entry which is preliminary data.</text>
</comment>
<sequence length="413" mass="46743">MPPAEDASSTPPFAILRHFPTMNAQPLTPPSDHILFSQRLQTNQEMRLDHAASLGMDDNTAAGMALSQEDSLYLTPAASPIAHVAEEKDNHDNGEDEMRIDEDLIKHAYQTIDNDNHLSCQASHIRHDSSSPERHNDMPSPADVKARTHPEPMHVAGTTSSALPFDPIPATTTTKPAQRLDSVPKGLAKVDLELDKTHYTSPWDISDKRPVSRSPSSLFQPHARYIGTQQSDRQTYNVEVTILTVDMDQCSLSGYLLIRCLTPEHPMLQTFFTGEIVGGPNQRHSFKTMDPAWGASDKVDLQHWLRFPAWRHLSAHAKRDMTFDFPLDNQPWHTQEHIFMRWKEHFLVPDHKQSNIQGASFEGFYYICLNQIEGKISGVYFHSKSEKYQQLELTHTSKRGVWAPGVSPLVEFR</sequence>
<organism evidence="1 2">
    <name type="scientific">Neophaeococcomyces mojaviensis</name>
    <dbReference type="NCBI Taxonomy" id="3383035"/>
    <lineage>
        <taxon>Eukaryota</taxon>
        <taxon>Fungi</taxon>
        <taxon>Dikarya</taxon>
        <taxon>Ascomycota</taxon>
        <taxon>Pezizomycotina</taxon>
        <taxon>Eurotiomycetes</taxon>
        <taxon>Chaetothyriomycetidae</taxon>
        <taxon>Chaetothyriales</taxon>
        <taxon>Chaetothyriales incertae sedis</taxon>
        <taxon>Neophaeococcomyces</taxon>
    </lineage>
</organism>
<name>A0ACC3A5L3_9EURO</name>
<evidence type="ECO:0000313" key="1">
    <source>
        <dbReference type="EMBL" id="KAJ9655729.1"/>
    </source>
</evidence>
<reference evidence="1" key="1">
    <citation type="submission" date="2022-10" db="EMBL/GenBank/DDBJ databases">
        <title>Culturing micro-colonial fungi from biological soil crusts in the Mojave desert and describing Neophaeococcomyces mojavensis, and introducing the new genera and species Taxawa tesnikishii.</title>
        <authorList>
            <person name="Kurbessoian T."/>
            <person name="Stajich J.E."/>
        </authorList>
    </citation>
    <scope>NUCLEOTIDE SEQUENCE</scope>
    <source>
        <strain evidence="1">JES_112</strain>
    </source>
</reference>
<evidence type="ECO:0000313" key="2">
    <source>
        <dbReference type="Proteomes" id="UP001172386"/>
    </source>
</evidence>
<dbReference type="EMBL" id="JAPDRQ010000090">
    <property type="protein sequence ID" value="KAJ9655729.1"/>
    <property type="molecule type" value="Genomic_DNA"/>
</dbReference>
<accession>A0ACC3A5L3</accession>
<keyword evidence="2" id="KW-1185">Reference proteome</keyword>